<dbReference type="SUPFAM" id="SSF54292">
    <property type="entry name" value="2Fe-2S ferredoxin-like"/>
    <property type="match status" value="1"/>
</dbReference>
<dbReference type="InterPro" id="IPR006058">
    <property type="entry name" value="2Fe2S_fd_BS"/>
</dbReference>
<dbReference type="InterPro" id="IPR036010">
    <property type="entry name" value="2Fe-2S_ferredoxin-like_sf"/>
</dbReference>
<dbReference type="GO" id="GO:0046872">
    <property type="term" value="F:metal ion binding"/>
    <property type="evidence" value="ECO:0007669"/>
    <property type="project" value="UniProtKB-KW"/>
</dbReference>
<evidence type="ECO:0000256" key="2">
    <source>
        <dbReference type="ARBA" id="ARBA00022723"/>
    </source>
</evidence>
<dbReference type="PROSITE" id="PS51085">
    <property type="entry name" value="2FE2S_FER_2"/>
    <property type="match status" value="1"/>
</dbReference>
<dbReference type="RefSeq" id="WP_133554645.1">
    <property type="nucleotide sequence ID" value="NZ_SNYF01000006.1"/>
</dbReference>
<evidence type="ECO:0000256" key="4">
    <source>
        <dbReference type="ARBA" id="ARBA00023004"/>
    </source>
</evidence>
<reference evidence="7 8" key="1">
    <citation type="submission" date="2019-03" db="EMBL/GenBank/DDBJ databases">
        <title>Genomic Encyclopedia of Type Strains, Phase III (KMG-III): the genomes of soil and plant-associated and newly described type strains.</title>
        <authorList>
            <person name="Whitman W."/>
        </authorList>
    </citation>
    <scope>NUCLEOTIDE SEQUENCE [LARGE SCALE GENOMIC DNA]</scope>
    <source>
        <strain evidence="7 8">CECT 8446</strain>
    </source>
</reference>
<dbReference type="Gene3D" id="1.10.150.120">
    <property type="entry name" value="[2Fe-2S]-binding domain"/>
    <property type="match status" value="1"/>
</dbReference>
<name>A0A4R6T3J8_9BACT</name>
<protein>
    <submittedName>
        <fullName evidence="7">Isoquinoline 1-oxidoreductase alpha subunit</fullName>
    </submittedName>
</protein>
<dbReference type="InterPro" id="IPR012675">
    <property type="entry name" value="Beta-grasp_dom_sf"/>
</dbReference>
<dbReference type="Pfam" id="PF01799">
    <property type="entry name" value="Fer2_2"/>
    <property type="match status" value="1"/>
</dbReference>
<keyword evidence="4" id="KW-0408">Iron</keyword>
<dbReference type="GO" id="GO:0051537">
    <property type="term" value="F:2 iron, 2 sulfur cluster binding"/>
    <property type="evidence" value="ECO:0007669"/>
    <property type="project" value="UniProtKB-KW"/>
</dbReference>
<dbReference type="PROSITE" id="PS00197">
    <property type="entry name" value="2FE2S_FER_1"/>
    <property type="match status" value="1"/>
</dbReference>
<dbReference type="CDD" id="cd00207">
    <property type="entry name" value="fer2"/>
    <property type="match status" value="1"/>
</dbReference>
<evidence type="ECO:0000259" key="6">
    <source>
        <dbReference type="PROSITE" id="PS51085"/>
    </source>
</evidence>
<keyword evidence="2" id="KW-0479">Metal-binding</keyword>
<evidence type="ECO:0000256" key="3">
    <source>
        <dbReference type="ARBA" id="ARBA00023002"/>
    </source>
</evidence>
<evidence type="ECO:0000313" key="8">
    <source>
        <dbReference type="Proteomes" id="UP000294535"/>
    </source>
</evidence>
<keyword evidence="3" id="KW-0560">Oxidoreductase</keyword>
<evidence type="ECO:0000256" key="1">
    <source>
        <dbReference type="ARBA" id="ARBA00022714"/>
    </source>
</evidence>
<dbReference type="Pfam" id="PF00111">
    <property type="entry name" value="Fer2"/>
    <property type="match status" value="1"/>
</dbReference>
<feature type="domain" description="2Fe-2S ferredoxin-type" evidence="6">
    <location>
        <begin position="1"/>
        <end position="76"/>
    </location>
</feature>
<keyword evidence="5" id="KW-0411">Iron-sulfur</keyword>
<dbReference type="FunFam" id="1.10.150.120:FF:000003">
    <property type="entry name" value="Carbon monoxide dehydrogenase, small subunit"/>
    <property type="match status" value="1"/>
</dbReference>
<dbReference type="EMBL" id="SNYF01000006">
    <property type="protein sequence ID" value="TDQ17011.1"/>
    <property type="molecule type" value="Genomic_DNA"/>
</dbReference>
<dbReference type="InterPro" id="IPR001041">
    <property type="entry name" value="2Fe-2S_ferredoxin-type"/>
</dbReference>
<dbReference type="GO" id="GO:0016491">
    <property type="term" value="F:oxidoreductase activity"/>
    <property type="evidence" value="ECO:0007669"/>
    <property type="project" value="UniProtKB-KW"/>
</dbReference>
<gene>
    <name evidence="7" type="ORF">DFQ04_1659</name>
</gene>
<evidence type="ECO:0000313" key="7">
    <source>
        <dbReference type="EMBL" id="TDQ17011.1"/>
    </source>
</evidence>
<dbReference type="SUPFAM" id="SSF47741">
    <property type="entry name" value="CO dehydrogenase ISP C-domain like"/>
    <property type="match status" value="1"/>
</dbReference>
<accession>A0A4R6T3J8</accession>
<dbReference type="AlphaFoldDB" id="A0A4R6T3J8"/>
<dbReference type="InterPro" id="IPR051452">
    <property type="entry name" value="Diverse_Oxidoreductases"/>
</dbReference>
<dbReference type="FunFam" id="3.10.20.30:FF:000020">
    <property type="entry name" value="Xanthine dehydrogenase iron-sulfur subunit"/>
    <property type="match status" value="1"/>
</dbReference>
<organism evidence="7 8">
    <name type="scientific">Algoriphagus boseongensis</name>
    <dbReference type="NCBI Taxonomy" id="1442587"/>
    <lineage>
        <taxon>Bacteria</taxon>
        <taxon>Pseudomonadati</taxon>
        <taxon>Bacteroidota</taxon>
        <taxon>Cytophagia</taxon>
        <taxon>Cytophagales</taxon>
        <taxon>Cyclobacteriaceae</taxon>
        <taxon>Algoriphagus</taxon>
    </lineage>
</organism>
<keyword evidence="8" id="KW-1185">Reference proteome</keyword>
<dbReference type="OrthoDB" id="9796880at2"/>
<sequence length="163" mass="17526">MINLTINGKNYPVEAPPGMPLLWVIREQCELTGTKYGCGIAQCGACTVHVDGQPIRSCITPASSVEGKNITTIEGLAPNENTLHIVQRAWIDEQTPQCGYCQSGQIMSAVALLTENPSPSDEEIEQAMSGNICRCGMYGRIKSAIKRASEALQNSSTTNPMIP</sequence>
<proteinExistence type="predicted"/>
<dbReference type="InterPro" id="IPR002888">
    <property type="entry name" value="2Fe-2S-bd"/>
</dbReference>
<dbReference type="PANTHER" id="PTHR44379:SF2">
    <property type="entry name" value="BLR6218 PROTEIN"/>
    <property type="match status" value="1"/>
</dbReference>
<dbReference type="Proteomes" id="UP000294535">
    <property type="component" value="Unassembled WGS sequence"/>
</dbReference>
<keyword evidence="1" id="KW-0001">2Fe-2S</keyword>
<evidence type="ECO:0000256" key="5">
    <source>
        <dbReference type="ARBA" id="ARBA00023014"/>
    </source>
</evidence>
<dbReference type="InterPro" id="IPR036884">
    <property type="entry name" value="2Fe-2S-bd_dom_sf"/>
</dbReference>
<comment type="caution">
    <text evidence="7">The sequence shown here is derived from an EMBL/GenBank/DDBJ whole genome shotgun (WGS) entry which is preliminary data.</text>
</comment>
<dbReference type="Gene3D" id="3.10.20.30">
    <property type="match status" value="1"/>
</dbReference>
<dbReference type="PANTHER" id="PTHR44379">
    <property type="entry name" value="OXIDOREDUCTASE WITH IRON-SULFUR SUBUNIT"/>
    <property type="match status" value="1"/>
</dbReference>